<proteinExistence type="predicted"/>
<organism evidence="1 2">
    <name type="scientific">Coniosporium uncinatum</name>
    <dbReference type="NCBI Taxonomy" id="93489"/>
    <lineage>
        <taxon>Eukaryota</taxon>
        <taxon>Fungi</taxon>
        <taxon>Dikarya</taxon>
        <taxon>Ascomycota</taxon>
        <taxon>Pezizomycotina</taxon>
        <taxon>Dothideomycetes</taxon>
        <taxon>Dothideomycetes incertae sedis</taxon>
        <taxon>Coniosporium</taxon>
    </lineage>
</organism>
<evidence type="ECO:0000313" key="1">
    <source>
        <dbReference type="EMBL" id="KAK3060841.1"/>
    </source>
</evidence>
<keyword evidence="2" id="KW-1185">Reference proteome</keyword>
<dbReference type="Proteomes" id="UP001186974">
    <property type="component" value="Unassembled WGS sequence"/>
</dbReference>
<protein>
    <submittedName>
        <fullName evidence="1">Uncharacterized protein</fullName>
    </submittedName>
</protein>
<reference evidence="1" key="1">
    <citation type="submission" date="2024-09" db="EMBL/GenBank/DDBJ databases">
        <title>Black Yeasts Isolated from many extreme environments.</title>
        <authorList>
            <person name="Coleine C."/>
            <person name="Stajich J.E."/>
            <person name="Selbmann L."/>
        </authorList>
    </citation>
    <scope>NUCLEOTIDE SEQUENCE</scope>
    <source>
        <strain evidence="1">CCFEE 5737</strain>
    </source>
</reference>
<gene>
    <name evidence="1" type="ORF">LTS18_007574</name>
</gene>
<name>A0ACC3D2U4_9PEZI</name>
<comment type="caution">
    <text evidence="1">The sequence shown here is derived from an EMBL/GenBank/DDBJ whole genome shotgun (WGS) entry which is preliminary data.</text>
</comment>
<dbReference type="EMBL" id="JAWDJW010008249">
    <property type="protein sequence ID" value="KAK3060841.1"/>
    <property type="molecule type" value="Genomic_DNA"/>
</dbReference>
<accession>A0ACC3D2U4</accession>
<evidence type="ECO:0000313" key="2">
    <source>
        <dbReference type="Proteomes" id="UP001186974"/>
    </source>
</evidence>
<sequence length="158" mass="15134">MEVLTFGRFHRMLMTVQRQEASPSLGGAFGSPVETSAAFTPSGSDVPGVIATISSSLPIISSSVVSSSGTLAAPSSVSTTGPAVVLSGTRSMTSSASLGGGGSNTMASQASDTSLSKGAPGNVQQTGVAAAQNAATAPRATAAGLAMAGIGAAIAGFL</sequence>